<evidence type="ECO:0000256" key="1">
    <source>
        <dbReference type="SAM" id="MobiDB-lite"/>
    </source>
</evidence>
<dbReference type="GO" id="GO:0005634">
    <property type="term" value="C:nucleus"/>
    <property type="evidence" value="ECO:0007669"/>
    <property type="project" value="TreeGrafter"/>
</dbReference>
<protein>
    <submittedName>
        <fullName evidence="2">Uncharacterized protein</fullName>
    </submittedName>
</protein>
<dbReference type="OrthoDB" id="1714508at2759"/>
<gene>
    <name evidence="2" type="ORF">GGI25_000088</name>
</gene>
<sequence length="262" mass="29238">MDTQSENALLAALGSYGSDIEGSSDTESSSGNSEAVLPQQQLQEVQPDAIVESCSEDTAKDTNEDDFSNRTKQCTNNVETAYSGVSEEQLAVYKETKHKLNKLLGCDQIPDFSPPSDAKACPTELQAKFAQWHALKHQGANFNEALMRNKSFRNPNIYSRLVGHLHLEETGSNFPPDGFDSATLRSDFTPKNLEIEHERRAREQLSRKTAEHAANFTRKVQFQSGGYENTQLDSEQTRNGRSFEEAIQRAKQIAQHLARAKK</sequence>
<reference evidence="2" key="1">
    <citation type="submission" date="2022-07" db="EMBL/GenBank/DDBJ databases">
        <title>Phylogenomic reconstructions and comparative analyses of Kickxellomycotina fungi.</title>
        <authorList>
            <person name="Reynolds N.K."/>
            <person name="Stajich J.E."/>
            <person name="Barry K."/>
            <person name="Grigoriev I.V."/>
            <person name="Crous P."/>
            <person name="Smith M.E."/>
        </authorList>
    </citation>
    <scope>NUCLEOTIDE SEQUENCE</scope>
    <source>
        <strain evidence="2">NRRL 3115</strain>
    </source>
</reference>
<dbReference type="GO" id="GO:0006355">
    <property type="term" value="P:regulation of DNA-templated transcription"/>
    <property type="evidence" value="ECO:0007669"/>
    <property type="project" value="InterPro"/>
</dbReference>
<evidence type="ECO:0000313" key="2">
    <source>
        <dbReference type="EMBL" id="KAJ2681133.1"/>
    </source>
</evidence>
<dbReference type="PANTHER" id="PTHR13464:SF0">
    <property type="entry name" value="SAP30-BINDING PROTEIN"/>
    <property type="match status" value="1"/>
</dbReference>
<dbReference type="Pfam" id="PF07818">
    <property type="entry name" value="HCNGP"/>
    <property type="match status" value="1"/>
</dbReference>
<dbReference type="AlphaFoldDB" id="A0A9W8L1P8"/>
<dbReference type="PANTHER" id="PTHR13464">
    <property type="entry name" value="TRANSCRIPTIONAL REGULATOR PROTEIN HCNGP"/>
    <property type="match status" value="1"/>
</dbReference>
<proteinExistence type="predicted"/>
<accession>A0A9W8L1P8</accession>
<dbReference type="EMBL" id="JANBTW010000001">
    <property type="protein sequence ID" value="KAJ2681133.1"/>
    <property type="molecule type" value="Genomic_DNA"/>
</dbReference>
<evidence type="ECO:0000313" key="3">
    <source>
        <dbReference type="Proteomes" id="UP001151518"/>
    </source>
</evidence>
<name>A0A9W8L1P8_9FUNG</name>
<comment type="caution">
    <text evidence="2">The sequence shown here is derived from an EMBL/GenBank/DDBJ whole genome shotgun (WGS) entry which is preliminary data.</text>
</comment>
<organism evidence="2 3">
    <name type="scientific">Coemansia spiralis</name>
    <dbReference type="NCBI Taxonomy" id="417178"/>
    <lineage>
        <taxon>Eukaryota</taxon>
        <taxon>Fungi</taxon>
        <taxon>Fungi incertae sedis</taxon>
        <taxon>Zoopagomycota</taxon>
        <taxon>Kickxellomycotina</taxon>
        <taxon>Kickxellomycetes</taxon>
        <taxon>Kickxellales</taxon>
        <taxon>Kickxellaceae</taxon>
        <taxon>Coemansia</taxon>
    </lineage>
</organism>
<feature type="compositionally biased region" description="Low complexity" evidence="1">
    <location>
        <begin position="17"/>
        <end position="48"/>
    </location>
</feature>
<dbReference type="Proteomes" id="UP001151518">
    <property type="component" value="Unassembled WGS sequence"/>
</dbReference>
<feature type="region of interest" description="Disordered" evidence="1">
    <location>
        <begin position="1"/>
        <end position="48"/>
    </location>
</feature>
<dbReference type="InterPro" id="IPR012479">
    <property type="entry name" value="SAP30BP"/>
</dbReference>